<proteinExistence type="predicted"/>
<dbReference type="Proteomes" id="UP000239156">
    <property type="component" value="Unassembled WGS sequence"/>
</dbReference>
<gene>
    <name evidence="1" type="ORF">PSTT_02486</name>
</gene>
<name>A0A2S4VZQ2_9BASI</name>
<evidence type="ECO:0000313" key="2">
    <source>
        <dbReference type="Proteomes" id="UP000239156"/>
    </source>
</evidence>
<dbReference type="InterPro" id="IPR017423">
    <property type="entry name" value="TRM6"/>
</dbReference>
<dbReference type="Pfam" id="PF04189">
    <property type="entry name" value="Gcd10p"/>
    <property type="match status" value="1"/>
</dbReference>
<reference evidence="1" key="1">
    <citation type="submission" date="2017-12" db="EMBL/GenBank/DDBJ databases">
        <title>Gene loss provides genomic basis for host adaptation in cereal stripe rust fungi.</title>
        <authorList>
            <person name="Xia C."/>
        </authorList>
    </citation>
    <scope>NUCLEOTIDE SEQUENCE [LARGE SCALE GENOMIC DNA]</scope>
    <source>
        <strain evidence="1">93-210</strain>
    </source>
</reference>
<keyword evidence="2" id="KW-1185">Reference proteome</keyword>
<dbReference type="GO" id="GO:0030488">
    <property type="term" value="P:tRNA methylation"/>
    <property type="evidence" value="ECO:0007669"/>
    <property type="project" value="InterPro"/>
</dbReference>
<evidence type="ECO:0000313" key="1">
    <source>
        <dbReference type="EMBL" id="POW15005.1"/>
    </source>
</evidence>
<protein>
    <submittedName>
        <fullName evidence="1">Uncharacterized protein</fullName>
    </submittedName>
</protein>
<accession>A0A2S4VZQ2</accession>
<dbReference type="EMBL" id="PKSL01000015">
    <property type="protein sequence ID" value="POW15005.1"/>
    <property type="molecule type" value="Genomic_DNA"/>
</dbReference>
<dbReference type="GO" id="GO:0031515">
    <property type="term" value="C:tRNA (m1A) methyltransferase complex"/>
    <property type="evidence" value="ECO:0007669"/>
    <property type="project" value="InterPro"/>
</dbReference>
<organism evidence="1 2">
    <name type="scientific">Puccinia striiformis</name>
    <dbReference type="NCBI Taxonomy" id="27350"/>
    <lineage>
        <taxon>Eukaryota</taxon>
        <taxon>Fungi</taxon>
        <taxon>Dikarya</taxon>
        <taxon>Basidiomycota</taxon>
        <taxon>Pucciniomycotina</taxon>
        <taxon>Pucciniomycetes</taxon>
        <taxon>Pucciniales</taxon>
        <taxon>Pucciniaceae</taxon>
        <taxon>Puccinia</taxon>
    </lineage>
</organism>
<comment type="caution">
    <text evidence="1">The sequence shown here is derived from an EMBL/GenBank/DDBJ whole genome shotgun (WGS) entry which is preliminary data.</text>
</comment>
<sequence>MALGRAARPVGWTDCCAAVEKKPNYKSGMTQPARTITAGDNLLLKLPSGQTRTIKNVTSDSSISLGKFGKFQTNELIDQPFGLTFDILEDGKLVRNEQINLALELNPMLDELNSFESIKGMANGICFEFFLLFTSRRIIYRWVP</sequence>
<dbReference type="AlphaFoldDB" id="A0A2S4VZQ2"/>
<dbReference type="VEuPathDB" id="FungiDB:PSHT_07299"/>
<dbReference type="VEuPathDB" id="FungiDB:PSTT_02486"/>